<evidence type="ECO:0000313" key="4">
    <source>
        <dbReference type="Proteomes" id="UP000288805"/>
    </source>
</evidence>
<feature type="region of interest" description="Disordered" evidence="1">
    <location>
        <begin position="1"/>
        <end position="40"/>
    </location>
</feature>
<proteinExistence type="predicted"/>
<organism evidence="2 4">
    <name type="scientific">Vitis vinifera</name>
    <name type="common">Grape</name>
    <dbReference type="NCBI Taxonomy" id="29760"/>
    <lineage>
        <taxon>Eukaryota</taxon>
        <taxon>Viridiplantae</taxon>
        <taxon>Streptophyta</taxon>
        <taxon>Embryophyta</taxon>
        <taxon>Tracheophyta</taxon>
        <taxon>Spermatophyta</taxon>
        <taxon>Magnoliopsida</taxon>
        <taxon>eudicotyledons</taxon>
        <taxon>Gunneridae</taxon>
        <taxon>Pentapetalae</taxon>
        <taxon>rosids</taxon>
        <taxon>Vitales</taxon>
        <taxon>Vitaceae</taxon>
        <taxon>Viteae</taxon>
        <taxon>Vitis</taxon>
    </lineage>
</organism>
<evidence type="ECO:0000256" key="1">
    <source>
        <dbReference type="SAM" id="MobiDB-lite"/>
    </source>
</evidence>
<evidence type="ECO:0000313" key="3">
    <source>
        <dbReference type="EMBL" id="RVX19612.1"/>
    </source>
</evidence>
<sequence length="71" mass="7356">MSGKGAKGLIMGKSPALNKDKDKKKPVSRSSRAGLQGGFCDRGSVWLLGKGEGKKKEGKEIAVLSVRGLAG</sequence>
<dbReference type="EMBL" id="QGNW01000008">
    <property type="protein sequence ID" value="RVX19612.1"/>
    <property type="molecule type" value="Genomic_DNA"/>
</dbReference>
<accession>A0A438F1S1</accession>
<reference evidence="2 4" key="1">
    <citation type="journal article" date="2018" name="PLoS Genet.">
        <title>Population sequencing reveals clonal diversity and ancestral inbreeding in the grapevine cultivar Chardonnay.</title>
        <authorList>
            <person name="Roach M.J."/>
            <person name="Johnson D.L."/>
            <person name="Bohlmann J."/>
            <person name="van Vuuren H.J."/>
            <person name="Jones S.J."/>
            <person name="Pretorius I.S."/>
            <person name="Schmidt S.A."/>
            <person name="Borneman A.R."/>
        </authorList>
    </citation>
    <scope>NUCLEOTIDE SEQUENCE [LARGE SCALE GENOMIC DNA]</scope>
    <source>
        <strain evidence="4">cv. Chardonnay</strain>
        <strain evidence="2">I10V1</strain>
        <tissue evidence="2">Leaf</tissue>
    </source>
</reference>
<name>A0A438F1S1_VITVI</name>
<protein>
    <submittedName>
        <fullName evidence="2">Uncharacterized protein</fullName>
    </submittedName>
</protein>
<comment type="caution">
    <text evidence="2">The sequence shown here is derived from an EMBL/GenBank/DDBJ whole genome shotgun (WGS) entry which is preliminary data.</text>
</comment>
<dbReference type="EMBL" id="QGNW01001136">
    <property type="protein sequence ID" value="RVW53964.1"/>
    <property type="molecule type" value="Genomic_DNA"/>
</dbReference>
<dbReference type="Proteomes" id="UP000288805">
    <property type="component" value="Unassembled WGS sequence"/>
</dbReference>
<dbReference type="AlphaFoldDB" id="A0A438F1S1"/>
<evidence type="ECO:0000313" key="2">
    <source>
        <dbReference type="EMBL" id="RVW53964.1"/>
    </source>
</evidence>
<gene>
    <name evidence="3" type="ORF">CK203_005334</name>
    <name evidence="2" type="ORF">CK203_072928</name>
</gene>